<protein>
    <recommendedName>
        <fullName evidence="4">Lipoprotein</fullName>
    </recommendedName>
</protein>
<keyword evidence="1" id="KW-0732">Signal</keyword>
<evidence type="ECO:0000256" key="1">
    <source>
        <dbReference type="SAM" id="SignalP"/>
    </source>
</evidence>
<evidence type="ECO:0000313" key="3">
    <source>
        <dbReference type="Proteomes" id="UP001165263"/>
    </source>
</evidence>
<dbReference type="EMBL" id="JANUHC010000007">
    <property type="protein sequence ID" value="MCS0631501.1"/>
    <property type="molecule type" value="Genomic_DNA"/>
</dbReference>
<feature type="chain" id="PRO_5047450856" description="Lipoprotein" evidence="1">
    <location>
        <begin position="22"/>
        <end position="200"/>
    </location>
</feature>
<gene>
    <name evidence="2" type="ORF">NX786_19410</name>
</gene>
<proteinExistence type="predicted"/>
<comment type="caution">
    <text evidence="2">The sequence shown here is derived from an EMBL/GenBank/DDBJ whole genome shotgun (WGS) entry which is preliminary data.</text>
</comment>
<keyword evidence="3" id="KW-1185">Reference proteome</keyword>
<feature type="signal peptide" evidence="1">
    <location>
        <begin position="1"/>
        <end position="21"/>
    </location>
</feature>
<dbReference type="RefSeq" id="WP_259450574.1">
    <property type="nucleotide sequence ID" value="NZ_CP119520.1"/>
</dbReference>
<evidence type="ECO:0000313" key="2">
    <source>
        <dbReference type="EMBL" id="MCS0631501.1"/>
    </source>
</evidence>
<organism evidence="2 3">
    <name type="scientific">Telluria mixta</name>
    <dbReference type="NCBI Taxonomy" id="34071"/>
    <lineage>
        <taxon>Bacteria</taxon>
        <taxon>Pseudomonadati</taxon>
        <taxon>Pseudomonadota</taxon>
        <taxon>Betaproteobacteria</taxon>
        <taxon>Burkholderiales</taxon>
        <taxon>Oxalobacteraceae</taxon>
        <taxon>Telluria group</taxon>
        <taxon>Telluria</taxon>
    </lineage>
</organism>
<dbReference type="Proteomes" id="UP001165263">
    <property type="component" value="Unassembled WGS sequence"/>
</dbReference>
<sequence length="200" mass="20350">MKSSILRAGVVALACALGLSACGGGSGDLYLTGSVYNVTKDGLVLTNNGGNDLAVTTPYTSFQFSDRISTDDQFDIKVKAVPSNVAKVEDCVVNNGRARANYYTIAQISVTCTIRKRALTAAINNLTTSGLVLINGSDKQTVAAGTKTVTMSPVNEDGAYGVTVLTQPTGQTCTVSGGSSGNGSGIMGATETTTVTVTCA</sequence>
<accession>A0ABT2C3U1</accession>
<reference evidence="2" key="1">
    <citation type="submission" date="2022-08" db="EMBL/GenBank/DDBJ databases">
        <title>Reclassification of Massilia species as members of the genera Telluria, Duganella, Pseudoduganella, Mokoshia gen. nov. and Zemynaea gen. nov. using orthogonal and non-orthogonal genome-based approaches.</title>
        <authorList>
            <person name="Bowman J.P."/>
        </authorList>
    </citation>
    <scope>NUCLEOTIDE SEQUENCE</scope>
    <source>
        <strain evidence="2">LMG 11547</strain>
    </source>
</reference>
<evidence type="ECO:0008006" key="4">
    <source>
        <dbReference type="Google" id="ProtNLM"/>
    </source>
</evidence>
<dbReference type="PROSITE" id="PS51257">
    <property type="entry name" value="PROKAR_LIPOPROTEIN"/>
    <property type="match status" value="1"/>
</dbReference>
<name>A0ABT2C3U1_9BURK</name>